<name>A0ABS4EDK1_9FIRM</name>
<evidence type="ECO:0000256" key="1">
    <source>
        <dbReference type="ARBA" id="ARBA00023015"/>
    </source>
</evidence>
<dbReference type="PROSITE" id="PS01124">
    <property type="entry name" value="HTH_ARAC_FAMILY_2"/>
    <property type="match status" value="1"/>
</dbReference>
<dbReference type="Pfam" id="PF12833">
    <property type="entry name" value="HTH_18"/>
    <property type="match status" value="1"/>
</dbReference>
<evidence type="ECO:0000256" key="2">
    <source>
        <dbReference type="ARBA" id="ARBA00023125"/>
    </source>
</evidence>
<keyword evidence="6" id="KW-1185">Reference proteome</keyword>
<protein>
    <submittedName>
        <fullName evidence="5">AraC-like DNA-binding protein</fullName>
    </submittedName>
</protein>
<dbReference type="InterPro" id="IPR018060">
    <property type="entry name" value="HTH_AraC"/>
</dbReference>
<dbReference type="Proteomes" id="UP000767291">
    <property type="component" value="Unassembled WGS sequence"/>
</dbReference>
<dbReference type="EMBL" id="JAGGJX010000006">
    <property type="protein sequence ID" value="MBP1855999.1"/>
    <property type="molecule type" value="Genomic_DNA"/>
</dbReference>
<evidence type="ECO:0000256" key="3">
    <source>
        <dbReference type="ARBA" id="ARBA00023163"/>
    </source>
</evidence>
<dbReference type="PANTHER" id="PTHR47504">
    <property type="entry name" value="RIGHT ORIGIN-BINDING PROTEIN"/>
    <property type="match status" value="1"/>
</dbReference>
<keyword evidence="1" id="KW-0805">Transcription regulation</keyword>
<keyword evidence="3" id="KW-0804">Transcription</keyword>
<dbReference type="Gene3D" id="1.10.10.60">
    <property type="entry name" value="Homeodomain-like"/>
    <property type="match status" value="2"/>
</dbReference>
<comment type="caution">
    <text evidence="5">The sequence shown here is derived from an EMBL/GenBank/DDBJ whole genome shotgun (WGS) entry which is preliminary data.</text>
</comment>
<evidence type="ECO:0000313" key="6">
    <source>
        <dbReference type="Proteomes" id="UP000767291"/>
    </source>
</evidence>
<dbReference type="SMART" id="SM00342">
    <property type="entry name" value="HTH_ARAC"/>
    <property type="match status" value="1"/>
</dbReference>
<feature type="domain" description="HTH araC/xylS-type" evidence="4">
    <location>
        <begin position="7"/>
        <end position="105"/>
    </location>
</feature>
<dbReference type="PANTHER" id="PTHR47504:SF5">
    <property type="entry name" value="RIGHT ORIGIN-BINDING PROTEIN"/>
    <property type="match status" value="1"/>
</dbReference>
<dbReference type="InterPro" id="IPR050959">
    <property type="entry name" value="MarA-like"/>
</dbReference>
<evidence type="ECO:0000313" key="5">
    <source>
        <dbReference type="EMBL" id="MBP1855999.1"/>
    </source>
</evidence>
<evidence type="ECO:0000259" key="4">
    <source>
        <dbReference type="PROSITE" id="PS01124"/>
    </source>
</evidence>
<sequence length="141" mass="16504">MKGHIVLKTIDYIERNLSNDLSLDEISRSVNYSKYHLSRMFSEKVGYTIYKYIQMRRLTIAAKKLMSTDKSIIEISLEANYDSQQSFTHAFRVIYNQSPQAYRKIGKFFPALERVHIDSNLVYQTKFSINKETMKLGEMAA</sequence>
<proteinExistence type="predicted"/>
<organism evidence="5 6">
    <name type="scientific">Metaclostridioides mangenotii</name>
    <dbReference type="NCBI Taxonomy" id="1540"/>
    <lineage>
        <taxon>Bacteria</taxon>
        <taxon>Bacillati</taxon>
        <taxon>Bacillota</taxon>
        <taxon>Clostridia</taxon>
        <taxon>Peptostreptococcales</taxon>
        <taxon>Peptostreptococcaceae</taxon>
        <taxon>Metaclostridioides</taxon>
    </lineage>
</organism>
<keyword evidence="2" id="KW-0238">DNA-binding</keyword>
<accession>A0ABS4EDK1</accession>
<dbReference type="SUPFAM" id="SSF46689">
    <property type="entry name" value="Homeodomain-like"/>
    <property type="match status" value="2"/>
</dbReference>
<dbReference type="InterPro" id="IPR009057">
    <property type="entry name" value="Homeodomain-like_sf"/>
</dbReference>
<gene>
    <name evidence="5" type="ORF">J2Z43_002401</name>
</gene>
<reference evidence="5 6" key="1">
    <citation type="submission" date="2021-03" db="EMBL/GenBank/DDBJ databases">
        <title>Genomic Encyclopedia of Type Strains, Phase IV (KMG-IV): sequencing the most valuable type-strain genomes for metagenomic binning, comparative biology and taxonomic classification.</title>
        <authorList>
            <person name="Goeker M."/>
        </authorList>
    </citation>
    <scope>NUCLEOTIDE SEQUENCE [LARGE SCALE GENOMIC DNA]</scope>
    <source>
        <strain evidence="5 6">DSM 1289</strain>
    </source>
</reference>
<dbReference type="RefSeq" id="WP_234926379.1">
    <property type="nucleotide sequence ID" value="NZ_BAAACS010000016.1"/>
</dbReference>